<protein>
    <submittedName>
        <fullName evidence="3">Uncharacterized protein</fullName>
    </submittedName>
</protein>
<evidence type="ECO:0000313" key="3">
    <source>
        <dbReference type="EMBL" id="MBB6060135.1"/>
    </source>
</evidence>
<feature type="region of interest" description="Disordered" evidence="1">
    <location>
        <begin position="29"/>
        <end position="53"/>
    </location>
</feature>
<evidence type="ECO:0000256" key="1">
    <source>
        <dbReference type="SAM" id="MobiDB-lite"/>
    </source>
</evidence>
<dbReference type="RefSeq" id="WP_183405181.1">
    <property type="nucleotide sequence ID" value="NZ_JACHGG010000004.1"/>
</dbReference>
<dbReference type="AlphaFoldDB" id="A0A7W9T367"/>
<name>A0A7W9T367_9BACT</name>
<dbReference type="Proteomes" id="UP000532746">
    <property type="component" value="Unassembled WGS sequence"/>
</dbReference>
<accession>A0A7W9T367</accession>
<gene>
    <name evidence="3" type="ORF">HNQ93_003001</name>
</gene>
<feature type="chain" id="PRO_5031016875" evidence="2">
    <location>
        <begin position="28"/>
        <end position="71"/>
    </location>
</feature>
<evidence type="ECO:0000313" key="4">
    <source>
        <dbReference type="Proteomes" id="UP000532746"/>
    </source>
</evidence>
<feature type="signal peptide" evidence="2">
    <location>
        <begin position="1"/>
        <end position="27"/>
    </location>
</feature>
<keyword evidence="4" id="KW-1185">Reference proteome</keyword>
<sequence length="71" mass="7599">MSNYFRSTRRFALLTSCGLLLASTACQKETGVSPSPMASAISQDAKGSKEPKNKGRYLSFATSADFLEMAA</sequence>
<organism evidence="3 4">
    <name type="scientific">Hymenobacter luteus</name>
    <dbReference type="NCBI Taxonomy" id="1411122"/>
    <lineage>
        <taxon>Bacteria</taxon>
        <taxon>Pseudomonadati</taxon>
        <taxon>Bacteroidota</taxon>
        <taxon>Cytophagia</taxon>
        <taxon>Cytophagales</taxon>
        <taxon>Hymenobacteraceae</taxon>
        <taxon>Hymenobacter</taxon>
    </lineage>
</organism>
<evidence type="ECO:0000256" key="2">
    <source>
        <dbReference type="SAM" id="SignalP"/>
    </source>
</evidence>
<dbReference type="EMBL" id="JACHGG010000004">
    <property type="protein sequence ID" value="MBB6060135.1"/>
    <property type="molecule type" value="Genomic_DNA"/>
</dbReference>
<comment type="caution">
    <text evidence="3">The sequence shown here is derived from an EMBL/GenBank/DDBJ whole genome shotgun (WGS) entry which is preliminary data.</text>
</comment>
<dbReference type="PROSITE" id="PS51257">
    <property type="entry name" value="PROKAR_LIPOPROTEIN"/>
    <property type="match status" value="1"/>
</dbReference>
<keyword evidence="2" id="KW-0732">Signal</keyword>
<reference evidence="3 4" key="1">
    <citation type="submission" date="2020-08" db="EMBL/GenBank/DDBJ databases">
        <title>Genomic Encyclopedia of Type Strains, Phase IV (KMG-IV): sequencing the most valuable type-strain genomes for metagenomic binning, comparative biology and taxonomic classification.</title>
        <authorList>
            <person name="Goeker M."/>
        </authorList>
    </citation>
    <scope>NUCLEOTIDE SEQUENCE [LARGE SCALE GENOMIC DNA]</scope>
    <source>
        <strain evidence="3 4">DSM 26718</strain>
    </source>
</reference>
<proteinExistence type="predicted"/>